<feature type="region of interest" description="Disordered" evidence="1">
    <location>
        <begin position="1"/>
        <end position="55"/>
    </location>
</feature>
<gene>
    <name evidence="2" type="ORF">P4O66_018897</name>
</gene>
<proteinExistence type="predicted"/>
<evidence type="ECO:0000313" key="2">
    <source>
        <dbReference type="EMBL" id="KAK1785535.1"/>
    </source>
</evidence>
<dbReference type="Proteomes" id="UP001239994">
    <property type="component" value="Unassembled WGS sequence"/>
</dbReference>
<dbReference type="AlphaFoldDB" id="A0AAD9DK65"/>
<evidence type="ECO:0000313" key="3">
    <source>
        <dbReference type="Proteomes" id="UP001239994"/>
    </source>
</evidence>
<name>A0AAD9DK65_9TELE</name>
<feature type="compositionally biased region" description="Basic and acidic residues" evidence="1">
    <location>
        <begin position="1"/>
        <end position="26"/>
    </location>
</feature>
<evidence type="ECO:0000256" key="1">
    <source>
        <dbReference type="SAM" id="MobiDB-lite"/>
    </source>
</evidence>
<comment type="caution">
    <text evidence="2">The sequence shown here is derived from an EMBL/GenBank/DDBJ whole genome shotgun (WGS) entry which is preliminary data.</text>
</comment>
<organism evidence="2 3">
    <name type="scientific">Electrophorus voltai</name>
    <dbReference type="NCBI Taxonomy" id="2609070"/>
    <lineage>
        <taxon>Eukaryota</taxon>
        <taxon>Metazoa</taxon>
        <taxon>Chordata</taxon>
        <taxon>Craniata</taxon>
        <taxon>Vertebrata</taxon>
        <taxon>Euteleostomi</taxon>
        <taxon>Actinopterygii</taxon>
        <taxon>Neopterygii</taxon>
        <taxon>Teleostei</taxon>
        <taxon>Ostariophysi</taxon>
        <taxon>Gymnotiformes</taxon>
        <taxon>Gymnotoidei</taxon>
        <taxon>Gymnotidae</taxon>
        <taxon>Electrophorus</taxon>
    </lineage>
</organism>
<protein>
    <submittedName>
        <fullName evidence="2">Uncharacterized protein</fullName>
    </submittedName>
</protein>
<keyword evidence="3" id="KW-1185">Reference proteome</keyword>
<accession>A0AAD9DK65</accession>
<sequence length="239" mass="26353">MQKADIEGEEEKKDRQGREREREKRAPSINEEEQESVGGSSLTTAPHSSQLSDTSLIRLQRGRATRHRKLFSCSLISPVAAAESAPLLSYHLAPLSRESGVAQEFTPPLAMPPPPPPPPTPPVQLSSTVPALWAVKLRETAHAFGYRTQSVSHDGVDEMHNMKFWWRGELRCAKSRRMRGVSRASRANRKPGFSHVLPADVPCARFDQLAPSVLQAAVKFSALKTVSVARRRSVPPGLV</sequence>
<dbReference type="EMBL" id="JAROKS010000026">
    <property type="protein sequence ID" value="KAK1785535.1"/>
    <property type="molecule type" value="Genomic_DNA"/>
</dbReference>
<feature type="compositionally biased region" description="Polar residues" evidence="1">
    <location>
        <begin position="37"/>
        <end position="55"/>
    </location>
</feature>
<reference evidence="2" key="1">
    <citation type="submission" date="2023-03" db="EMBL/GenBank/DDBJ databases">
        <title>Electrophorus voltai genome.</title>
        <authorList>
            <person name="Bian C."/>
        </authorList>
    </citation>
    <scope>NUCLEOTIDE SEQUENCE</scope>
    <source>
        <strain evidence="2">CB-2022</strain>
        <tissue evidence="2">Muscle</tissue>
    </source>
</reference>